<proteinExistence type="predicted"/>
<dbReference type="OrthoDB" id="7631574at2"/>
<dbReference type="InterPro" id="IPR001789">
    <property type="entry name" value="Sig_transdc_resp-reg_receiver"/>
</dbReference>
<dbReference type="RefSeq" id="WP_084137983.1">
    <property type="nucleotide sequence ID" value="NZ_FQWQ01000001.1"/>
</dbReference>
<evidence type="ECO:0000256" key="1">
    <source>
        <dbReference type="PROSITE-ProRule" id="PRU00169"/>
    </source>
</evidence>
<feature type="modified residue" description="4-aspartylphosphate" evidence="1">
    <location>
        <position position="58"/>
    </location>
</feature>
<accession>A0A1M5MNJ0</accession>
<keyword evidence="1" id="KW-0597">Phosphoprotein</keyword>
<dbReference type="SUPFAM" id="SSF52172">
    <property type="entry name" value="CheY-like"/>
    <property type="match status" value="1"/>
</dbReference>
<protein>
    <submittedName>
        <fullName evidence="3">CheY chemotaxis protein or a CheY-like REC (Receiver) domain</fullName>
    </submittedName>
</protein>
<sequence>MKQLTIMVVDDDPDDIDLFKDALFEVDDSCRLVVANDGRDALQQLTDNGIGPDIIFLDFNMPFMDGKLCLTALKEDPLLRDVPVVMHSTTFPEEDMAFCKALGAKIFIKQVGYANMIQELSNILSEIRSRERFL</sequence>
<dbReference type="PANTHER" id="PTHR44520">
    <property type="entry name" value="RESPONSE REGULATOR RCP1-RELATED"/>
    <property type="match status" value="1"/>
</dbReference>
<feature type="domain" description="Response regulatory" evidence="2">
    <location>
        <begin position="5"/>
        <end position="124"/>
    </location>
</feature>
<name>A0A1M5MNJ0_9BACT</name>
<evidence type="ECO:0000259" key="2">
    <source>
        <dbReference type="PROSITE" id="PS50110"/>
    </source>
</evidence>
<dbReference type="GO" id="GO:0000160">
    <property type="term" value="P:phosphorelay signal transduction system"/>
    <property type="evidence" value="ECO:0007669"/>
    <property type="project" value="InterPro"/>
</dbReference>
<dbReference type="InterPro" id="IPR052893">
    <property type="entry name" value="TCS_response_regulator"/>
</dbReference>
<evidence type="ECO:0000313" key="4">
    <source>
        <dbReference type="Proteomes" id="UP000184212"/>
    </source>
</evidence>
<reference evidence="3 4" key="1">
    <citation type="submission" date="2016-11" db="EMBL/GenBank/DDBJ databases">
        <authorList>
            <person name="Jaros S."/>
            <person name="Januszkiewicz K."/>
            <person name="Wedrychowicz H."/>
        </authorList>
    </citation>
    <scope>NUCLEOTIDE SEQUENCE [LARGE SCALE GENOMIC DNA]</scope>
    <source>
        <strain evidence="3 4">DSM 24574</strain>
    </source>
</reference>
<dbReference type="Proteomes" id="UP000184212">
    <property type="component" value="Unassembled WGS sequence"/>
</dbReference>
<evidence type="ECO:0000313" key="3">
    <source>
        <dbReference type="EMBL" id="SHG78602.1"/>
    </source>
</evidence>
<dbReference type="SMART" id="SM00448">
    <property type="entry name" value="REC"/>
    <property type="match status" value="1"/>
</dbReference>
<keyword evidence="4" id="KW-1185">Reference proteome</keyword>
<gene>
    <name evidence="3" type="ORF">SAMN04488109_1827</name>
</gene>
<dbReference type="STRING" id="947013.SAMN04488109_1827"/>
<dbReference type="EMBL" id="FQWQ01000001">
    <property type="protein sequence ID" value="SHG78602.1"/>
    <property type="molecule type" value="Genomic_DNA"/>
</dbReference>
<dbReference type="Pfam" id="PF00072">
    <property type="entry name" value="Response_reg"/>
    <property type="match status" value="1"/>
</dbReference>
<dbReference type="PANTHER" id="PTHR44520:SF2">
    <property type="entry name" value="RESPONSE REGULATOR RCP1"/>
    <property type="match status" value="1"/>
</dbReference>
<dbReference type="PROSITE" id="PS50110">
    <property type="entry name" value="RESPONSE_REGULATORY"/>
    <property type="match status" value="1"/>
</dbReference>
<dbReference type="InterPro" id="IPR011006">
    <property type="entry name" value="CheY-like_superfamily"/>
</dbReference>
<organism evidence="3 4">
    <name type="scientific">Chryseolinea serpens</name>
    <dbReference type="NCBI Taxonomy" id="947013"/>
    <lineage>
        <taxon>Bacteria</taxon>
        <taxon>Pseudomonadati</taxon>
        <taxon>Bacteroidota</taxon>
        <taxon>Cytophagia</taxon>
        <taxon>Cytophagales</taxon>
        <taxon>Fulvivirgaceae</taxon>
        <taxon>Chryseolinea</taxon>
    </lineage>
</organism>
<dbReference type="Gene3D" id="3.40.50.2300">
    <property type="match status" value="1"/>
</dbReference>
<dbReference type="AlphaFoldDB" id="A0A1M5MNJ0"/>